<dbReference type="SMART" id="SM00131">
    <property type="entry name" value="KU"/>
    <property type="match status" value="1"/>
</dbReference>
<proteinExistence type="predicted"/>
<keyword evidence="4" id="KW-0732">Signal</keyword>
<reference evidence="6 7" key="1">
    <citation type="journal article" date="2017" name="Gigascience">
        <title>Draft genome of the honey bee ectoparasitic mite, Tropilaelaps mercedesae, is shaped by the parasitic life history.</title>
        <authorList>
            <person name="Dong X."/>
            <person name="Armstrong S.D."/>
            <person name="Xia D."/>
            <person name="Makepeace B.L."/>
            <person name="Darby A.C."/>
            <person name="Kadowaki T."/>
        </authorList>
    </citation>
    <scope>NUCLEOTIDE SEQUENCE [LARGE SCALE GENOMIC DNA]</scope>
    <source>
        <strain evidence="6">Wuxi-XJTLU</strain>
    </source>
</reference>
<evidence type="ECO:0000313" key="7">
    <source>
        <dbReference type="Proteomes" id="UP000192247"/>
    </source>
</evidence>
<evidence type="ECO:0000256" key="1">
    <source>
        <dbReference type="ARBA" id="ARBA00022690"/>
    </source>
</evidence>
<evidence type="ECO:0000256" key="2">
    <source>
        <dbReference type="ARBA" id="ARBA00022900"/>
    </source>
</evidence>
<gene>
    <name evidence="6" type="ORF">BIW11_05011</name>
</gene>
<name>A0A1V9WYD9_9ACAR</name>
<feature type="chain" id="PRO_5012867837" evidence="4">
    <location>
        <begin position="18"/>
        <end position="217"/>
    </location>
</feature>
<protein>
    <submittedName>
        <fullName evidence="6">Tissue factor pathway inhibitor-like</fullName>
    </submittedName>
</protein>
<dbReference type="Proteomes" id="UP000192247">
    <property type="component" value="Unassembled WGS sequence"/>
</dbReference>
<organism evidence="6 7">
    <name type="scientific">Tropilaelaps mercedesae</name>
    <dbReference type="NCBI Taxonomy" id="418985"/>
    <lineage>
        <taxon>Eukaryota</taxon>
        <taxon>Metazoa</taxon>
        <taxon>Ecdysozoa</taxon>
        <taxon>Arthropoda</taxon>
        <taxon>Chelicerata</taxon>
        <taxon>Arachnida</taxon>
        <taxon>Acari</taxon>
        <taxon>Parasitiformes</taxon>
        <taxon>Mesostigmata</taxon>
        <taxon>Gamasina</taxon>
        <taxon>Dermanyssoidea</taxon>
        <taxon>Laelapidae</taxon>
        <taxon>Tropilaelaps</taxon>
    </lineage>
</organism>
<dbReference type="InterPro" id="IPR002223">
    <property type="entry name" value="Kunitz_BPTI"/>
</dbReference>
<sequence length="217" mass="24532">MTLCVLIFLAISSVALCVLTQDTEKAKRERAQDGPESRPEYRASAIPYITFTVNCPIGIIVHARCAFDELRLSRTVDGQFGAVVEYSASVQSLPAPAKCLQPPNSGYFLANFPRWFFNYTSGECERFTYGGCNGNSNRFNTEAVRAYVHRPHDTTDPDWRKSPLGYSDEREHRFAFGIQTIQVNGLVQHRSARAYPDCRMRDRDAICRTRPHAEDAL</sequence>
<dbReference type="EMBL" id="MNPL01033046">
    <property type="protein sequence ID" value="OQR66293.1"/>
    <property type="molecule type" value="Genomic_DNA"/>
</dbReference>
<evidence type="ECO:0000256" key="3">
    <source>
        <dbReference type="ARBA" id="ARBA00023157"/>
    </source>
</evidence>
<dbReference type="Pfam" id="PF00014">
    <property type="entry name" value="Kunitz_BPTI"/>
    <property type="match status" value="1"/>
</dbReference>
<dbReference type="AlphaFoldDB" id="A0A1V9WYD9"/>
<evidence type="ECO:0000313" key="6">
    <source>
        <dbReference type="EMBL" id="OQR66293.1"/>
    </source>
</evidence>
<dbReference type="Gene3D" id="4.10.410.10">
    <property type="entry name" value="Pancreatic trypsin inhibitor Kunitz domain"/>
    <property type="match status" value="1"/>
</dbReference>
<dbReference type="InterPro" id="IPR050098">
    <property type="entry name" value="TFPI/VKTCI-like"/>
</dbReference>
<feature type="domain" description="BPTI/Kunitz inhibitor" evidence="5">
    <location>
        <begin position="99"/>
        <end position="142"/>
    </location>
</feature>
<dbReference type="STRING" id="418985.A0A1V9WYD9"/>
<dbReference type="GO" id="GO:0005615">
    <property type="term" value="C:extracellular space"/>
    <property type="evidence" value="ECO:0007669"/>
    <property type="project" value="TreeGrafter"/>
</dbReference>
<evidence type="ECO:0000259" key="5">
    <source>
        <dbReference type="PROSITE" id="PS50279"/>
    </source>
</evidence>
<dbReference type="PROSITE" id="PS50279">
    <property type="entry name" value="BPTI_KUNITZ_2"/>
    <property type="match status" value="1"/>
</dbReference>
<evidence type="ECO:0000256" key="4">
    <source>
        <dbReference type="SAM" id="SignalP"/>
    </source>
</evidence>
<dbReference type="CDD" id="cd00109">
    <property type="entry name" value="Kunitz-type"/>
    <property type="match status" value="1"/>
</dbReference>
<accession>A0A1V9WYD9</accession>
<feature type="signal peptide" evidence="4">
    <location>
        <begin position="1"/>
        <end position="17"/>
    </location>
</feature>
<keyword evidence="2" id="KW-0722">Serine protease inhibitor</keyword>
<dbReference type="InParanoid" id="A0A1V9WYD9"/>
<dbReference type="GO" id="GO:0004867">
    <property type="term" value="F:serine-type endopeptidase inhibitor activity"/>
    <property type="evidence" value="ECO:0007669"/>
    <property type="project" value="UniProtKB-KW"/>
</dbReference>
<dbReference type="InterPro" id="IPR036880">
    <property type="entry name" value="Kunitz_BPTI_sf"/>
</dbReference>
<dbReference type="OrthoDB" id="6516691at2759"/>
<keyword evidence="3" id="KW-1015">Disulfide bond</keyword>
<dbReference type="PANTHER" id="PTHR10083">
    <property type="entry name" value="KUNITZ-TYPE PROTEASE INHIBITOR-RELATED"/>
    <property type="match status" value="1"/>
</dbReference>
<comment type="caution">
    <text evidence="6">The sequence shown here is derived from an EMBL/GenBank/DDBJ whole genome shotgun (WGS) entry which is preliminary data.</text>
</comment>
<keyword evidence="1" id="KW-0646">Protease inhibitor</keyword>
<dbReference type="SUPFAM" id="SSF57362">
    <property type="entry name" value="BPTI-like"/>
    <property type="match status" value="1"/>
</dbReference>
<dbReference type="PANTHER" id="PTHR10083:SF374">
    <property type="entry name" value="BPTI_KUNITZ INHIBITOR DOMAIN-CONTAINING PROTEIN"/>
    <property type="match status" value="1"/>
</dbReference>
<keyword evidence="7" id="KW-1185">Reference proteome</keyword>